<organism evidence="1">
    <name type="scientific">marine sediment metagenome</name>
    <dbReference type="NCBI Taxonomy" id="412755"/>
    <lineage>
        <taxon>unclassified sequences</taxon>
        <taxon>metagenomes</taxon>
        <taxon>ecological metagenomes</taxon>
    </lineage>
</organism>
<dbReference type="EMBL" id="BARU01045916">
    <property type="protein sequence ID" value="GAH97762.1"/>
    <property type="molecule type" value="Genomic_DNA"/>
</dbReference>
<sequence length="139" mass="15036">LIMLKQGNCVKNMAAALTDTLQADTGESFLVKGIIAYPDTLDTYLTLKIDRKTVGFYRIRGRGGNQLNCPNDEGIFSNVIEYLTAAGIDVSLPIAEGQVLTMSRADTAGKVAILYDMYDAGDIRADMPNGTASNVYTFL</sequence>
<feature type="non-terminal residue" evidence="1">
    <location>
        <position position="1"/>
    </location>
</feature>
<accession>X1JUJ5</accession>
<comment type="caution">
    <text evidence="1">The sequence shown here is derived from an EMBL/GenBank/DDBJ whole genome shotgun (WGS) entry which is preliminary data.</text>
</comment>
<dbReference type="AlphaFoldDB" id="X1JUJ5"/>
<gene>
    <name evidence="1" type="ORF">S03H2_69479</name>
</gene>
<name>X1JUJ5_9ZZZZ</name>
<evidence type="ECO:0000313" key="1">
    <source>
        <dbReference type="EMBL" id="GAH97762.1"/>
    </source>
</evidence>
<proteinExistence type="predicted"/>
<feature type="non-terminal residue" evidence="1">
    <location>
        <position position="139"/>
    </location>
</feature>
<protein>
    <submittedName>
        <fullName evidence="1">Uncharacterized protein</fullName>
    </submittedName>
</protein>
<reference evidence="1" key="1">
    <citation type="journal article" date="2014" name="Front. Microbiol.">
        <title>High frequency of phylogenetically diverse reductive dehalogenase-homologous genes in deep subseafloor sedimentary metagenomes.</title>
        <authorList>
            <person name="Kawai M."/>
            <person name="Futagami T."/>
            <person name="Toyoda A."/>
            <person name="Takaki Y."/>
            <person name="Nishi S."/>
            <person name="Hori S."/>
            <person name="Arai W."/>
            <person name="Tsubouchi T."/>
            <person name="Morono Y."/>
            <person name="Uchiyama I."/>
            <person name="Ito T."/>
            <person name="Fujiyama A."/>
            <person name="Inagaki F."/>
            <person name="Takami H."/>
        </authorList>
    </citation>
    <scope>NUCLEOTIDE SEQUENCE</scope>
    <source>
        <strain evidence="1">Expedition CK06-06</strain>
    </source>
</reference>